<evidence type="ECO:0000256" key="3">
    <source>
        <dbReference type="ARBA" id="ARBA00022692"/>
    </source>
</evidence>
<dbReference type="RefSeq" id="WP_066398884.1">
    <property type="nucleotide sequence ID" value="NZ_CP015378.1"/>
</dbReference>
<feature type="transmembrane region" description="Helical" evidence="7">
    <location>
        <begin position="291"/>
        <end position="313"/>
    </location>
</feature>
<evidence type="ECO:0000256" key="7">
    <source>
        <dbReference type="SAM" id="Phobius"/>
    </source>
</evidence>
<comment type="subcellular location">
    <subcellularLocation>
        <location evidence="1">Cell membrane</location>
        <topology evidence="1">Multi-pass membrane protein</topology>
    </subcellularLocation>
    <subcellularLocation>
        <location evidence="6">Membrane</location>
        <topology evidence="6">Multi-pass membrane protein</topology>
    </subcellularLocation>
</comment>
<feature type="transmembrane region" description="Helical" evidence="7">
    <location>
        <begin position="389"/>
        <end position="411"/>
    </location>
</feature>
<keyword evidence="10" id="KW-1185">Reference proteome</keyword>
<name>A0A160IR12_9BACL</name>
<evidence type="ECO:0000256" key="5">
    <source>
        <dbReference type="ARBA" id="ARBA00023136"/>
    </source>
</evidence>
<evidence type="ECO:0000313" key="10">
    <source>
        <dbReference type="Proteomes" id="UP000076623"/>
    </source>
</evidence>
<feature type="transmembrane region" description="Helical" evidence="7">
    <location>
        <begin position="423"/>
        <end position="449"/>
    </location>
</feature>
<dbReference type="Pfam" id="PF00361">
    <property type="entry name" value="Proton_antipo_M"/>
    <property type="match status" value="1"/>
</dbReference>
<accession>A0A160IR12</accession>
<feature type="transmembrane region" description="Helical" evidence="7">
    <location>
        <begin position="34"/>
        <end position="53"/>
    </location>
</feature>
<feature type="transmembrane region" description="Helical" evidence="7">
    <location>
        <begin position="227"/>
        <end position="249"/>
    </location>
</feature>
<feature type="transmembrane region" description="Helical" evidence="7">
    <location>
        <begin position="145"/>
        <end position="163"/>
    </location>
</feature>
<feature type="transmembrane region" description="Helical" evidence="7">
    <location>
        <begin position="122"/>
        <end position="139"/>
    </location>
</feature>
<sequence length="505" mass="54962">MNTWLLSILILSPLLGVLVLIFTPSQDEKSIKWIGILGTLFPLGTALVTLSAFNTSSKGLQLAEKFQWVSYEVFQSNGDVSYPIFYEVGVNGLSMILILLTTVVSVLAAIASFSIKKDWKSYFILFFLLEMGMIGVFAAQNLFLFFIFFEITLIPMFFLIGRWGYLEREKAAYSFLIYNGVGSAILLIAFVAMFMKTGTMNFEQLAYTFSLPQSELSDMNITKNFKMGMLIALLVAFAVKLPVAPLHSWMVRVHVQAPPPIVMLHSGILLKIGAYGLIVFGAGLFPDQFKSLAFIIGLFGVVNLLYGAFLALTQRDLKRVLAYSSVSHMGIVLIGLAALNEAGMTGAVFQVVSHGLISALLFFLVGVLYEREGSSQLKDFGGVAKRMPIFAGVMLAGGLASLGLPGMSGFISEFMAFLGLFETMPVLAAVGTLGLILTAVYVLRAVLAITFGTEKELSNAYDLSSTERIPAFILLAAILFIGIYPAWLSDMLRPTLDSILLGLGG</sequence>
<dbReference type="STRING" id="1221500.ABE65_019915"/>
<dbReference type="PANTHER" id="PTHR43507:SF1">
    <property type="entry name" value="NADH-UBIQUINONE OXIDOREDUCTASE CHAIN 4"/>
    <property type="match status" value="1"/>
</dbReference>
<feature type="transmembrane region" description="Helical" evidence="7">
    <location>
        <begin position="6"/>
        <end position="22"/>
    </location>
</feature>
<dbReference type="EMBL" id="CP015378">
    <property type="protein sequence ID" value="ANC78943.1"/>
    <property type="molecule type" value="Genomic_DNA"/>
</dbReference>
<dbReference type="GO" id="GO:0005886">
    <property type="term" value="C:plasma membrane"/>
    <property type="evidence" value="ECO:0007669"/>
    <property type="project" value="UniProtKB-SubCell"/>
</dbReference>
<keyword evidence="4 7" id="KW-1133">Transmembrane helix</keyword>
<dbReference type="Proteomes" id="UP000076623">
    <property type="component" value="Chromosome"/>
</dbReference>
<dbReference type="InterPro" id="IPR001750">
    <property type="entry name" value="ND/Mrp_TM"/>
</dbReference>
<keyword evidence="3 6" id="KW-0812">Transmembrane</keyword>
<evidence type="ECO:0000259" key="8">
    <source>
        <dbReference type="Pfam" id="PF00361"/>
    </source>
</evidence>
<dbReference type="NCBIfam" id="TIGR01972">
    <property type="entry name" value="NDH_I_M"/>
    <property type="match status" value="1"/>
</dbReference>
<dbReference type="GO" id="GO:0015990">
    <property type="term" value="P:electron transport coupled proton transport"/>
    <property type="evidence" value="ECO:0007669"/>
    <property type="project" value="TreeGrafter"/>
</dbReference>
<dbReference type="AlphaFoldDB" id="A0A160IR12"/>
<dbReference type="PANTHER" id="PTHR43507">
    <property type="entry name" value="NADH-UBIQUINONE OXIDOREDUCTASE CHAIN 4"/>
    <property type="match status" value="1"/>
</dbReference>
<reference evidence="9 10" key="1">
    <citation type="submission" date="2016-04" db="EMBL/GenBank/DDBJ databases">
        <title>Complete genome sequence of Fictibacillus phosphorivorans G25-29, a strain toxic to nematodes.</title>
        <authorList>
            <person name="Zheng Z."/>
        </authorList>
    </citation>
    <scope>NUCLEOTIDE SEQUENCE [LARGE SCALE GENOMIC DNA]</scope>
    <source>
        <strain evidence="9 10">G25-29</strain>
    </source>
</reference>
<gene>
    <name evidence="9" type="ORF">ABE65_019915</name>
</gene>
<dbReference type="GO" id="GO:0048039">
    <property type="term" value="F:ubiquinone binding"/>
    <property type="evidence" value="ECO:0007669"/>
    <property type="project" value="TreeGrafter"/>
</dbReference>
<dbReference type="GO" id="GO:0042773">
    <property type="term" value="P:ATP synthesis coupled electron transport"/>
    <property type="evidence" value="ECO:0007669"/>
    <property type="project" value="InterPro"/>
</dbReference>
<feature type="transmembrane region" description="Helical" evidence="7">
    <location>
        <begin position="320"/>
        <end position="339"/>
    </location>
</feature>
<dbReference type="InterPro" id="IPR010227">
    <property type="entry name" value="NADH_Q_OxRdtase_chainM/4"/>
</dbReference>
<comment type="similarity">
    <text evidence="2">Belongs to the complex I subunit 4 family.</text>
</comment>
<feature type="transmembrane region" description="Helical" evidence="7">
    <location>
        <begin position="175"/>
        <end position="195"/>
    </location>
</feature>
<dbReference type="GO" id="GO:0008137">
    <property type="term" value="F:NADH dehydrogenase (ubiquinone) activity"/>
    <property type="evidence" value="ECO:0007669"/>
    <property type="project" value="InterPro"/>
</dbReference>
<feature type="transmembrane region" description="Helical" evidence="7">
    <location>
        <begin position="469"/>
        <end position="487"/>
    </location>
</feature>
<evidence type="ECO:0000256" key="6">
    <source>
        <dbReference type="RuleBase" id="RU000320"/>
    </source>
</evidence>
<dbReference type="GO" id="GO:0003954">
    <property type="term" value="F:NADH dehydrogenase activity"/>
    <property type="evidence" value="ECO:0007669"/>
    <property type="project" value="TreeGrafter"/>
</dbReference>
<dbReference type="InterPro" id="IPR003918">
    <property type="entry name" value="NADH_UbQ_OxRdtase"/>
</dbReference>
<feature type="transmembrane region" description="Helical" evidence="7">
    <location>
        <begin position="93"/>
        <end position="115"/>
    </location>
</feature>
<keyword evidence="5 7" id="KW-0472">Membrane</keyword>
<organism evidence="9 10">
    <name type="scientific">Fictibacillus phosphorivorans</name>
    <dbReference type="NCBI Taxonomy" id="1221500"/>
    <lineage>
        <taxon>Bacteria</taxon>
        <taxon>Bacillati</taxon>
        <taxon>Bacillota</taxon>
        <taxon>Bacilli</taxon>
        <taxon>Bacillales</taxon>
        <taxon>Fictibacillaceae</taxon>
        <taxon>Fictibacillus</taxon>
    </lineage>
</organism>
<evidence type="ECO:0000256" key="2">
    <source>
        <dbReference type="ARBA" id="ARBA00009025"/>
    </source>
</evidence>
<protein>
    <submittedName>
        <fullName evidence="9">NADH-quinone oxidoreductase subunit M</fullName>
    </submittedName>
</protein>
<feature type="domain" description="NADH:quinone oxidoreductase/Mrp antiporter transmembrane" evidence="8">
    <location>
        <begin position="139"/>
        <end position="431"/>
    </location>
</feature>
<feature type="transmembrane region" description="Helical" evidence="7">
    <location>
        <begin position="351"/>
        <end position="369"/>
    </location>
</feature>
<evidence type="ECO:0000256" key="1">
    <source>
        <dbReference type="ARBA" id="ARBA00004651"/>
    </source>
</evidence>
<dbReference type="PRINTS" id="PR01437">
    <property type="entry name" value="NUOXDRDTASE4"/>
</dbReference>
<feature type="transmembrane region" description="Helical" evidence="7">
    <location>
        <begin position="261"/>
        <end position="285"/>
    </location>
</feature>
<dbReference type="KEGG" id="fpn:ABE65_019915"/>
<evidence type="ECO:0000313" key="9">
    <source>
        <dbReference type="EMBL" id="ANC78943.1"/>
    </source>
</evidence>
<evidence type="ECO:0000256" key="4">
    <source>
        <dbReference type="ARBA" id="ARBA00022989"/>
    </source>
</evidence>
<proteinExistence type="inferred from homology"/>